<feature type="region of interest" description="Disordered" evidence="1">
    <location>
        <begin position="94"/>
        <end position="149"/>
    </location>
</feature>
<dbReference type="EMBL" id="GL348715">
    <property type="protein sequence ID" value="EFH60125.1"/>
    <property type="molecule type" value="Genomic_DNA"/>
</dbReference>
<dbReference type="AlphaFoldDB" id="D7L2S1"/>
<evidence type="ECO:0000256" key="1">
    <source>
        <dbReference type="SAM" id="MobiDB-lite"/>
    </source>
</evidence>
<organism evidence="3">
    <name type="scientific">Arabidopsis lyrata subsp. lyrata</name>
    <name type="common">Lyre-leaved rock-cress</name>
    <dbReference type="NCBI Taxonomy" id="81972"/>
    <lineage>
        <taxon>Eukaryota</taxon>
        <taxon>Viridiplantae</taxon>
        <taxon>Streptophyta</taxon>
        <taxon>Embryophyta</taxon>
        <taxon>Tracheophyta</taxon>
        <taxon>Spermatophyta</taxon>
        <taxon>Magnoliopsida</taxon>
        <taxon>eudicotyledons</taxon>
        <taxon>Gunneridae</taxon>
        <taxon>Pentapetalae</taxon>
        <taxon>rosids</taxon>
        <taxon>malvids</taxon>
        <taxon>Brassicales</taxon>
        <taxon>Brassicaceae</taxon>
        <taxon>Camelineae</taxon>
        <taxon>Arabidopsis</taxon>
    </lineage>
</organism>
<dbReference type="Gramene" id="Al_scaffold_0003_3366">
    <property type="protein sequence ID" value="Al_scaffold_0003_3366"/>
    <property type="gene ID" value="Al_scaffold_0003_3366"/>
</dbReference>
<accession>D7L2S1</accession>
<feature type="non-terminal residue" evidence="2">
    <location>
        <position position="1"/>
    </location>
</feature>
<feature type="compositionally biased region" description="Basic and acidic residues" evidence="1">
    <location>
        <begin position="14"/>
        <end position="27"/>
    </location>
</feature>
<keyword evidence="3" id="KW-1185">Reference proteome</keyword>
<evidence type="ECO:0000313" key="3">
    <source>
        <dbReference type="Proteomes" id="UP000008694"/>
    </source>
</evidence>
<sequence length="149" mass="16872">AEKSPVKLWPEINRSLDGKKKNTDPSHADSGGYKRTVLRRASDLEPSDRSNRIRPSEPPLEAYLIPATLFQKRKDHSKLSNPHPSIPYLAKEGTQALQHTSPPLQPHRQNHMRNHINLQSGTRAKPKPVAEKEEGSIRSLHYQTQLQPS</sequence>
<protein>
    <submittedName>
        <fullName evidence="2">Predicted protein</fullName>
    </submittedName>
</protein>
<dbReference type="Proteomes" id="UP000008694">
    <property type="component" value="Unassembled WGS sequence"/>
</dbReference>
<reference evidence="3" key="1">
    <citation type="journal article" date="2011" name="Nat. Genet.">
        <title>The Arabidopsis lyrata genome sequence and the basis of rapid genome size change.</title>
        <authorList>
            <person name="Hu T.T."/>
            <person name="Pattyn P."/>
            <person name="Bakker E.G."/>
            <person name="Cao J."/>
            <person name="Cheng J.-F."/>
            <person name="Clark R.M."/>
            <person name="Fahlgren N."/>
            <person name="Fawcett J.A."/>
            <person name="Grimwood J."/>
            <person name="Gundlach H."/>
            <person name="Haberer G."/>
            <person name="Hollister J.D."/>
            <person name="Ossowski S."/>
            <person name="Ottilar R.P."/>
            <person name="Salamov A.A."/>
            <person name="Schneeberger K."/>
            <person name="Spannagl M."/>
            <person name="Wang X."/>
            <person name="Yang L."/>
            <person name="Nasrallah M.E."/>
            <person name="Bergelson J."/>
            <person name="Carrington J.C."/>
            <person name="Gaut B.S."/>
            <person name="Schmutz J."/>
            <person name="Mayer K.F.X."/>
            <person name="Van de Peer Y."/>
            <person name="Grigoriev I.V."/>
            <person name="Nordborg M."/>
            <person name="Weigel D."/>
            <person name="Guo Y.-L."/>
        </authorList>
    </citation>
    <scope>NUCLEOTIDE SEQUENCE [LARGE SCALE GENOMIC DNA]</scope>
    <source>
        <strain evidence="3">cv. MN47</strain>
    </source>
</reference>
<feature type="region of interest" description="Disordered" evidence="1">
    <location>
        <begin position="1"/>
        <end position="61"/>
    </location>
</feature>
<name>D7L2S1_ARALL</name>
<proteinExistence type="predicted"/>
<gene>
    <name evidence="2" type="ORF">ARALYDRAFT_674169</name>
</gene>
<feature type="compositionally biased region" description="Basic and acidic residues" evidence="1">
    <location>
        <begin position="40"/>
        <end position="55"/>
    </location>
</feature>
<evidence type="ECO:0000313" key="2">
    <source>
        <dbReference type="EMBL" id="EFH60125.1"/>
    </source>
</evidence>
<dbReference type="HOGENOM" id="CLU_1754387_0_0_1"/>